<dbReference type="InterPro" id="IPR036866">
    <property type="entry name" value="RibonucZ/Hydroxyglut_hydro"/>
</dbReference>
<keyword evidence="7" id="KW-1185">Reference proteome</keyword>
<keyword evidence="3" id="KW-0408">Iron</keyword>
<evidence type="ECO:0000256" key="1">
    <source>
        <dbReference type="ARBA" id="ARBA00022714"/>
    </source>
</evidence>
<evidence type="ECO:0000256" key="4">
    <source>
        <dbReference type="ARBA" id="ARBA00023014"/>
    </source>
</evidence>
<dbReference type="CDD" id="cd03467">
    <property type="entry name" value="Rieske"/>
    <property type="match status" value="1"/>
</dbReference>
<dbReference type="Gene3D" id="2.102.10.10">
    <property type="entry name" value="Rieske [2Fe-2S] iron-sulphur domain"/>
    <property type="match status" value="1"/>
</dbReference>
<feature type="domain" description="Rieske" evidence="5">
    <location>
        <begin position="410"/>
        <end position="483"/>
    </location>
</feature>
<evidence type="ECO:0000313" key="6">
    <source>
        <dbReference type="EMBL" id="MCC6073438.1"/>
    </source>
</evidence>
<dbReference type="PANTHER" id="PTHR43546:SF3">
    <property type="entry name" value="UPF0173 METAL-DEPENDENT HYDROLASE MJ1163"/>
    <property type="match status" value="1"/>
</dbReference>
<dbReference type="Gene3D" id="3.60.15.10">
    <property type="entry name" value="Ribonuclease Z/Hydroxyacylglutathione hydrolase-like"/>
    <property type="match status" value="1"/>
</dbReference>
<dbReference type="EMBL" id="JAJHPV010000022">
    <property type="protein sequence ID" value="MCC6073438.1"/>
    <property type="molecule type" value="Genomic_DNA"/>
</dbReference>
<keyword evidence="2" id="KW-0479">Metal-binding</keyword>
<dbReference type="CDD" id="cd06262">
    <property type="entry name" value="metallo-hydrolase-like_MBL-fold"/>
    <property type="match status" value="1"/>
</dbReference>
<evidence type="ECO:0000259" key="5">
    <source>
        <dbReference type="PROSITE" id="PS51296"/>
    </source>
</evidence>
<dbReference type="Pfam" id="PF00355">
    <property type="entry name" value="Rieske"/>
    <property type="match status" value="1"/>
</dbReference>
<dbReference type="InterPro" id="IPR036922">
    <property type="entry name" value="Rieske_2Fe-2S_sf"/>
</dbReference>
<keyword evidence="1" id="KW-0001">2Fe-2S</keyword>
<evidence type="ECO:0000256" key="3">
    <source>
        <dbReference type="ARBA" id="ARBA00023004"/>
    </source>
</evidence>
<evidence type="ECO:0000256" key="2">
    <source>
        <dbReference type="ARBA" id="ARBA00022723"/>
    </source>
</evidence>
<dbReference type="InterPro" id="IPR017941">
    <property type="entry name" value="Rieske_2Fe-2S"/>
</dbReference>
<proteinExistence type="predicted"/>
<reference evidence="6 7" key="1">
    <citation type="submission" date="2021-11" db="EMBL/GenBank/DDBJ databases">
        <authorList>
            <person name="Huq M.A."/>
        </authorList>
    </citation>
    <scope>NUCLEOTIDE SEQUENCE [LARGE SCALE GENOMIC DNA]</scope>
    <source>
        <strain evidence="6 7">MAHUQ-52</strain>
    </source>
</reference>
<gene>
    <name evidence="6" type="ORF">LMJ30_21120</name>
</gene>
<name>A0ABS8J0J4_9BURK</name>
<keyword evidence="4" id="KW-0411">Iron-sulfur</keyword>
<organism evidence="6 7">
    <name type="scientific">Massilia agrisoli</name>
    <dbReference type="NCBI Taxonomy" id="2892444"/>
    <lineage>
        <taxon>Bacteria</taxon>
        <taxon>Pseudomonadati</taxon>
        <taxon>Pseudomonadota</taxon>
        <taxon>Betaproteobacteria</taxon>
        <taxon>Burkholderiales</taxon>
        <taxon>Oxalobacteraceae</taxon>
        <taxon>Telluria group</taxon>
        <taxon>Massilia</taxon>
    </lineage>
</organism>
<dbReference type="RefSeq" id="WP_229434559.1">
    <property type="nucleotide sequence ID" value="NZ_JAJHPV010000022.1"/>
</dbReference>
<dbReference type="InterPro" id="IPR050114">
    <property type="entry name" value="UPF0173_UPF0282_UlaG_hydrolase"/>
</dbReference>
<comment type="caution">
    <text evidence="6">The sequence shown here is derived from an EMBL/GenBank/DDBJ whole genome shotgun (WGS) entry which is preliminary data.</text>
</comment>
<dbReference type="Proteomes" id="UP001198701">
    <property type="component" value="Unassembled WGS sequence"/>
</dbReference>
<dbReference type="SUPFAM" id="SSF56281">
    <property type="entry name" value="Metallo-hydrolase/oxidoreductase"/>
    <property type="match status" value="1"/>
</dbReference>
<evidence type="ECO:0000313" key="7">
    <source>
        <dbReference type="Proteomes" id="UP001198701"/>
    </source>
</evidence>
<dbReference type="PROSITE" id="PS51296">
    <property type="entry name" value="RIESKE"/>
    <property type="match status" value="1"/>
</dbReference>
<protein>
    <submittedName>
        <fullName evidence="6">MBL fold metallo-hydrolase</fullName>
    </submittedName>
</protein>
<dbReference type="SUPFAM" id="SSF50022">
    <property type="entry name" value="ISP domain"/>
    <property type="match status" value="1"/>
</dbReference>
<accession>A0ABS8J0J4</accession>
<sequence>MNADFTFWGHNCFLIETDREALLLDPWLNDIGAFFGSWHQWPPNGHLRELVKKRCAEKKLSIFLSHEHQDHFDKSTLAALSSHPDCTIFIPAYKDKYLLEALGQMNMRTVELAEGEQAGGDIQFRIFIDDSGINHDAAIFVATPGFTFFNQNDCKIFDRLSLLKNELPKIDYYSVQFSGANWHPSCFVLPEDQRRLVATKKVLSKLRNVLSGIKILGPRFFVPAAGPAFFPFLDPTLNAGAGTIFVHQDELDKYLAQNRIQNVLYPRPGERVDEHANRLPIAAPTPAEINQYAASHPDVWEGIEDNFSVERFADVLRRRLSLIASIALPPGTPSIAFRWGSEKSQSLVVDLVGNALSQAQEPQTPCLVLSASTKYFSLMCGEDRWQDIALSLRASIERLPDVYNTIVNIFLFADESNLAESLIRNLNLSRERIVIEHQGQKYEINRYCPHQGGDLAYATIDDELHVVCPRHSWRFDLACEGMCKTSGMSIDAVKLDSQKQPESPTGK</sequence>
<dbReference type="Pfam" id="PF13483">
    <property type="entry name" value="Lactamase_B_3"/>
    <property type="match status" value="1"/>
</dbReference>
<dbReference type="PANTHER" id="PTHR43546">
    <property type="entry name" value="UPF0173 METAL-DEPENDENT HYDROLASE MJ1163-RELATED"/>
    <property type="match status" value="1"/>
</dbReference>